<dbReference type="Proteomes" id="UP001597368">
    <property type="component" value="Unassembled WGS sequence"/>
</dbReference>
<evidence type="ECO:0000313" key="3">
    <source>
        <dbReference type="EMBL" id="MFD1935507.1"/>
    </source>
</evidence>
<dbReference type="InterPro" id="IPR009057">
    <property type="entry name" value="Homeodomain-like_sf"/>
</dbReference>
<gene>
    <name evidence="3" type="ORF">ACFSKW_28950</name>
</gene>
<keyword evidence="4" id="KW-1185">Reference proteome</keyword>
<evidence type="ECO:0000256" key="1">
    <source>
        <dbReference type="ARBA" id="ARBA00023125"/>
    </source>
</evidence>
<dbReference type="InterPro" id="IPR001647">
    <property type="entry name" value="HTH_TetR"/>
</dbReference>
<keyword evidence="1" id="KW-0238">DNA-binding</keyword>
<sequence>MCVECGWSNVTVEDIAAAANVSVRTFRNYFSRKAEAITASHLERVLRIADELRVRPVTEHLWDSIVSAVQAQLAPGEGNDGGPPHD</sequence>
<proteinExistence type="predicted"/>
<dbReference type="SUPFAM" id="SSF46689">
    <property type="entry name" value="Homeodomain-like"/>
    <property type="match status" value="1"/>
</dbReference>
<evidence type="ECO:0000259" key="2">
    <source>
        <dbReference type="Pfam" id="PF00440"/>
    </source>
</evidence>
<dbReference type="Gene3D" id="1.10.357.10">
    <property type="entry name" value="Tetracycline Repressor, domain 2"/>
    <property type="match status" value="1"/>
</dbReference>
<evidence type="ECO:0000313" key="4">
    <source>
        <dbReference type="Proteomes" id="UP001597368"/>
    </source>
</evidence>
<organism evidence="3 4">
    <name type="scientific">Nonomuraea mangrovi</name>
    <dbReference type="NCBI Taxonomy" id="2316207"/>
    <lineage>
        <taxon>Bacteria</taxon>
        <taxon>Bacillati</taxon>
        <taxon>Actinomycetota</taxon>
        <taxon>Actinomycetes</taxon>
        <taxon>Streptosporangiales</taxon>
        <taxon>Streptosporangiaceae</taxon>
        <taxon>Nonomuraea</taxon>
    </lineage>
</organism>
<feature type="domain" description="HTH tetR-type" evidence="2">
    <location>
        <begin position="6"/>
        <end position="35"/>
    </location>
</feature>
<reference evidence="4" key="1">
    <citation type="journal article" date="2019" name="Int. J. Syst. Evol. Microbiol.">
        <title>The Global Catalogue of Microorganisms (GCM) 10K type strain sequencing project: providing services to taxonomists for standard genome sequencing and annotation.</title>
        <authorList>
            <consortium name="The Broad Institute Genomics Platform"/>
            <consortium name="The Broad Institute Genome Sequencing Center for Infectious Disease"/>
            <person name="Wu L."/>
            <person name="Ma J."/>
        </authorList>
    </citation>
    <scope>NUCLEOTIDE SEQUENCE [LARGE SCALE GENOMIC DNA]</scope>
    <source>
        <strain evidence="4">ICMP 6774ER</strain>
    </source>
</reference>
<dbReference type="RefSeq" id="WP_379575623.1">
    <property type="nucleotide sequence ID" value="NZ_JBHUFV010000043.1"/>
</dbReference>
<dbReference type="Pfam" id="PF00440">
    <property type="entry name" value="TetR_N"/>
    <property type="match status" value="1"/>
</dbReference>
<protein>
    <submittedName>
        <fullName evidence="3">TetR/AcrR family transcriptional regulator</fullName>
    </submittedName>
</protein>
<comment type="caution">
    <text evidence="3">The sequence shown here is derived from an EMBL/GenBank/DDBJ whole genome shotgun (WGS) entry which is preliminary data.</text>
</comment>
<dbReference type="EMBL" id="JBHUFV010000043">
    <property type="protein sequence ID" value="MFD1935507.1"/>
    <property type="molecule type" value="Genomic_DNA"/>
</dbReference>
<accession>A0ABW4T0T7</accession>
<name>A0ABW4T0T7_9ACTN</name>